<evidence type="ECO:0000256" key="3">
    <source>
        <dbReference type="ARBA" id="ARBA00008507"/>
    </source>
</evidence>
<dbReference type="KEGG" id="smo:SELMODRAFT_101569"/>
<dbReference type="InterPro" id="IPR013838">
    <property type="entry name" value="Beta-tubulin_BS"/>
</dbReference>
<keyword evidence="4" id="KW-0496">Mitochondrion</keyword>
<feature type="domain" description="Misato Segment II tubulin-like" evidence="6">
    <location>
        <begin position="2"/>
        <end position="123"/>
    </location>
</feature>
<dbReference type="InParanoid" id="D8RU99"/>
<evidence type="ECO:0000259" key="6">
    <source>
        <dbReference type="Pfam" id="PF10644"/>
    </source>
</evidence>
<evidence type="ECO:0000313" key="8">
    <source>
        <dbReference type="EMBL" id="EFJ24169.1"/>
    </source>
</evidence>
<reference evidence="8 9" key="1">
    <citation type="journal article" date="2011" name="Science">
        <title>The Selaginella genome identifies genetic changes associated with the evolution of vascular plants.</title>
        <authorList>
            <person name="Banks J.A."/>
            <person name="Nishiyama T."/>
            <person name="Hasebe M."/>
            <person name="Bowman J.L."/>
            <person name="Gribskov M."/>
            <person name="dePamphilis C."/>
            <person name="Albert V.A."/>
            <person name="Aono N."/>
            <person name="Aoyama T."/>
            <person name="Ambrose B.A."/>
            <person name="Ashton N.W."/>
            <person name="Axtell M.J."/>
            <person name="Barker E."/>
            <person name="Barker M.S."/>
            <person name="Bennetzen J.L."/>
            <person name="Bonawitz N.D."/>
            <person name="Chapple C."/>
            <person name="Cheng C."/>
            <person name="Correa L.G."/>
            <person name="Dacre M."/>
            <person name="DeBarry J."/>
            <person name="Dreyer I."/>
            <person name="Elias M."/>
            <person name="Engstrom E.M."/>
            <person name="Estelle M."/>
            <person name="Feng L."/>
            <person name="Finet C."/>
            <person name="Floyd S.K."/>
            <person name="Frommer W.B."/>
            <person name="Fujita T."/>
            <person name="Gramzow L."/>
            <person name="Gutensohn M."/>
            <person name="Harholt J."/>
            <person name="Hattori M."/>
            <person name="Heyl A."/>
            <person name="Hirai T."/>
            <person name="Hiwatashi Y."/>
            <person name="Ishikawa M."/>
            <person name="Iwata M."/>
            <person name="Karol K.G."/>
            <person name="Koehler B."/>
            <person name="Kolukisaoglu U."/>
            <person name="Kubo M."/>
            <person name="Kurata T."/>
            <person name="Lalonde S."/>
            <person name="Li K."/>
            <person name="Li Y."/>
            <person name="Litt A."/>
            <person name="Lyons E."/>
            <person name="Manning G."/>
            <person name="Maruyama T."/>
            <person name="Michael T.P."/>
            <person name="Mikami K."/>
            <person name="Miyazaki S."/>
            <person name="Morinaga S."/>
            <person name="Murata T."/>
            <person name="Mueller-Roeber B."/>
            <person name="Nelson D.R."/>
            <person name="Obara M."/>
            <person name="Oguri Y."/>
            <person name="Olmstead R.G."/>
            <person name="Onodera N."/>
            <person name="Petersen B.L."/>
            <person name="Pils B."/>
            <person name="Prigge M."/>
            <person name="Rensing S.A."/>
            <person name="Riano-Pachon D.M."/>
            <person name="Roberts A.W."/>
            <person name="Sato Y."/>
            <person name="Scheller H.V."/>
            <person name="Schulz B."/>
            <person name="Schulz C."/>
            <person name="Shakirov E.V."/>
            <person name="Shibagaki N."/>
            <person name="Shinohara N."/>
            <person name="Shippen D.E."/>
            <person name="Soerensen I."/>
            <person name="Sotooka R."/>
            <person name="Sugimoto N."/>
            <person name="Sugita M."/>
            <person name="Sumikawa N."/>
            <person name="Tanurdzic M."/>
            <person name="Theissen G."/>
            <person name="Ulvskov P."/>
            <person name="Wakazuki S."/>
            <person name="Weng J.K."/>
            <person name="Willats W.W."/>
            <person name="Wipf D."/>
            <person name="Wolf P.G."/>
            <person name="Yang L."/>
            <person name="Zimmer A.D."/>
            <person name="Zhu Q."/>
            <person name="Mitros T."/>
            <person name="Hellsten U."/>
            <person name="Loque D."/>
            <person name="Otillar R."/>
            <person name="Salamov A."/>
            <person name="Schmutz J."/>
            <person name="Shapiro H."/>
            <person name="Lindquist E."/>
            <person name="Lucas S."/>
            <person name="Rokhsar D."/>
            <person name="Grigoriev I.V."/>
        </authorList>
    </citation>
    <scope>NUCLEOTIDE SEQUENCE [LARGE SCALE GENOMIC DNA]</scope>
</reference>
<evidence type="ECO:0000259" key="7">
    <source>
        <dbReference type="Pfam" id="PF14881"/>
    </source>
</evidence>
<organism evidence="9">
    <name type="scientific">Selaginella moellendorffii</name>
    <name type="common">Spikemoss</name>
    <dbReference type="NCBI Taxonomy" id="88036"/>
    <lineage>
        <taxon>Eukaryota</taxon>
        <taxon>Viridiplantae</taxon>
        <taxon>Streptophyta</taxon>
        <taxon>Embryophyta</taxon>
        <taxon>Tracheophyta</taxon>
        <taxon>Lycopodiopsida</taxon>
        <taxon>Selaginellales</taxon>
        <taxon>Selaginellaceae</taxon>
        <taxon>Selaginella</taxon>
    </lineage>
</organism>
<feature type="domain" description="DML1/Misato tubulin" evidence="7">
    <location>
        <begin position="144"/>
        <end position="319"/>
    </location>
</feature>
<dbReference type="GO" id="GO:0005856">
    <property type="term" value="C:cytoskeleton"/>
    <property type="evidence" value="ECO:0007669"/>
    <property type="project" value="UniProtKB-SubCell"/>
</dbReference>
<proteinExistence type="inferred from homology"/>
<comment type="similarity">
    <text evidence="3">Belongs to the misato family.</text>
</comment>
<keyword evidence="5" id="KW-0963">Cytoplasm</keyword>
<dbReference type="FunCoup" id="D8RU99">
    <property type="interactions" value="2597"/>
</dbReference>
<dbReference type="InterPro" id="IPR029209">
    <property type="entry name" value="DML1/Misato_tubulin"/>
</dbReference>
<dbReference type="SUPFAM" id="SSF52490">
    <property type="entry name" value="Tubulin nucleotide-binding domain-like"/>
    <property type="match status" value="1"/>
</dbReference>
<evidence type="ECO:0000256" key="1">
    <source>
        <dbReference type="ARBA" id="ARBA00004173"/>
    </source>
</evidence>
<comment type="subcellular location">
    <subcellularLocation>
        <location evidence="2">Cytoplasm</location>
        <location evidence="2">Cytoskeleton</location>
    </subcellularLocation>
    <subcellularLocation>
        <location evidence="1">Mitochondrion</location>
    </subcellularLocation>
</comment>
<dbReference type="Pfam" id="PF14881">
    <property type="entry name" value="Tubulin_3"/>
    <property type="match status" value="1"/>
</dbReference>
<dbReference type="Proteomes" id="UP000001514">
    <property type="component" value="Unassembled WGS sequence"/>
</dbReference>
<dbReference type="CDD" id="cd06060">
    <property type="entry name" value="misato"/>
    <property type="match status" value="1"/>
</dbReference>
<dbReference type="InterPro" id="IPR036525">
    <property type="entry name" value="Tubulin/FtsZ_GTPase_sf"/>
</dbReference>
<keyword evidence="9" id="KW-1185">Reference proteome</keyword>
<dbReference type="Gramene" id="EFJ24169">
    <property type="protein sequence ID" value="EFJ24169"/>
    <property type="gene ID" value="SELMODRAFT_101569"/>
</dbReference>
<dbReference type="PANTHER" id="PTHR13391">
    <property type="entry name" value="MITOCHONDRIAL DISTRIBUTION REGULATOR MISATO"/>
    <property type="match status" value="1"/>
</dbReference>
<accession>D8RU99</accession>
<dbReference type="InterPro" id="IPR049942">
    <property type="entry name" value="DML1/Misato"/>
</dbReference>
<dbReference type="eggNOG" id="KOG2530">
    <property type="taxonomic scope" value="Eukaryota"/>
</dbReference>
<dbReference type="Pfam" id="PF10644">
    <property type="entry name" value="Misat_Tub_SegII"/>
    <property type="match status" value="1"/>
</dbReference>
<dbReference type="OMA" id="RMAAYGC"/>
<evidence type="ECO:0000256" key="5">
    <source>
        <dbReference type="ARBA" id="ARBA00023212"/>
    </source>
</evidence>
<dbReference type="HOGENOM" id="CLU_022511_1_0_1"/>
<evidence type="ECO:0000256" key="4">
    <source>
        <dbReference type="ARBA" id="ARBA00023128"/>
    </source>
</evidence>
<dbReference type="EMBL" id="GL377590">
    <property type="protein sequence ID" value="EFJ24169.1"/>
    <property type="molecule type" value="Genomic_DNA"/>
</dbReference>
<dbReference type="GO" id="GO:0007005">
    <property type="term" value="P:mitochondrion organization"/>
    <property type="evidence" value="ECO:0007669"/>
    <property type="project" value="InterPro"/>
</dbReference>
<evidence type="ECO:0000313" key="9">
    <source>
        <dbReference type="Proteomes" id="UP000001514"/>
    </source>
</evidence>
<dbReference type="AlphaFoldDB" id="D8RU99"/>
<sequence>MREIATLQIGAYANFVGAHFWNFQDELLGLAADHEADPVFQRSGLDMDVLYRTGETRQGVATYTPRLVAIDLRGSLGAVRSSGSLYDEGQGVLHGTQLHTWTGPVSLHKEEPPEKSEFLKRLEAEEAGQQSNATDETIVQGLDERVQSWTDYSKVQLHPRSVYEIEGIWNTVTPFDSFCHGKGLFTQSFRLEEFQERFRFFVEECDHLQGVQALVDDSGGFSGVASDILTNFEDEYGGIPFMLFTVRPPEEEPRPVVRSLHDAVSFASLSSIGDIVVPLGLPQLSRSAFARHLTIDDAKVFQTSAVYAGALHNATLPFRMLASSTQVGGCDMGVLVKGLTYATRNVANLSAALPSGMSSIFKQDLREPLVFFLSVPLTPEVALASSQDYAAESYVIQGARLAGSKGLATVTDVMKSMNYGKQKFSSHVACSPCPLPVPLPFPSIFRSSVGRYGDILLETSPSSATGRGALDVFSVPVATSLRTDKGIEPYLRRRLSDIEQLGLKRQSPVLQDWDLAREDVEELREVLANTLARYADETEFDSS</sequence>
<dbReference type="PROSITE" id="PS00228">
    <property type="entry name" value="TUBULIN_B_AUTOREG"/>
    <property type="match status" value="1"/>
</dbReference>
<protein>
    <recommendedName>
        <fullName evidence="10">Misato Segment II tubulin-like domain-containing protein</fullName>
    </recommendedName>
</protein>
<evidence type="ECO:0008006" key="10">
    <source>
        <dbReference type="Google" id="ProtNLM"/>
    </source>
</evidence>
<keyword evidence="5" id="KW-0206">Cytoskeleton</keyword>
<gene>
    <name evidence="8" type="ORF">SELMODRAFT_101569</name>
</gene>
<evidence type="ECO:0000256" key="2">
    <source>
        <dbReference type="ARBA" id="ARBA00004245"/>
    </source>
</evidence>
<dbReference type="STRING" id="88036.D8RU99"/>
<dbReference type="InterPro" id="IPR019605">
    <property type="entry name" value="Misato_II_tubulin-like"/>
</dbReference>
<dbReference type="GO" id="GO:0005739">
    <property type="term" value="C:mitochondrion"/>
    <property type="evidence" value="ECO:0007669"/>
    <property type="project" value="UniProtKB-SubCell"/>
</dbReference>
<dbReference type="Gene3D" id="3.40.50.1440">
    <property type="entry name" value="Tubulin/FtsZ, GTPase domain"/>
    <property type="match status" value="1"/>
</dbReference>
<name>D8RU99_SELML</name>
<dbReference type="PANTHER" id="PTHR13391:SF0">
    <property type="entry name" value="PROTEIN MISATO HOMOLOG 1"/>
    <property type="match status" value="1"/>
</dbReference>
<dbReference type="GO" id="GO:0005737">
    <property type="term" value="C:cytoplasm"/>
    <property type="evidence" value="ECO:0000318"/>
    <property type="project" value="GO_Central"/>
</dbReference>